<name>A0A0B6VRW1_9EUGL</name>
<dbReference type="HAMAP" id="MF_00235">
    <property type="entry name" value="Adenylate_kinase_Adk"/>
    <property type="match status" value="1"/>
</dbReference>
<dbReference type="Pfam" id="PF00406">
    <property type="entry name" value="ADK"/>
    <property type="match status" value="1"/>
</dbReference>
<dbReference type="InterPro" id="IPR033690">
    <property type="entry name" value="Adenylat_kinase_CS"/>
</dbReference>
<dbReference type="PRINTS" id="PR00094">
    <property type="entry name" value="ADENYLTKNASE"/>
</dbReference>
<dbReference type="GO" id="GO:0005524">
    <property type="term" value="F:ATP binding"/>
    <property type="evidence" value="ECO:0007669"/>
    <property type="project" value="InterPro"/>
</dbReference>
<dbReference type="EMBL" id="AB970498">
    <property type="protein sequence ID" value="BAQ25455.1"/>
    <property type="molecule type" value="Genomic_DNA"/>
</dbReference>
<sequence>MPTLNAVLVGAPGCGKGTQSPAIVENFGVCHIATGDALRAAVAQGTEAGKAAKDAMNAGKLVSDDIVTKIVADAIEKPECKKGFVLDGFPRTANQARILDDMLSKKNTAIDTVVSIKVPDETLVDRLSGRWIHKASGRSYHTIYNPPKNDHLDDITGEKLEQRPDDKPETAKSRLNTFHRETVPVLTHYGSTGKVVEVDGNRSMTAVACDVGRVVCTSVVLQ</sequence>
<dbReference type="NCBIfam" id="TIGR01351">
    <property type="entry name" value="adk"/>
    <property type="match status" value="1"/>
</dbReference>
<evidence type="ECO:0000256" key="2">
    <source>
        <dbReference type="ARBA" id="ARBA00022741"/>
    </source>
</evidence>
<evidence type="ECO:0000256" key="4">
    <source>
        <dbReference type="RuleBase" id="RU003330"/>
    </source>
</evidence>
<evidence type="ECO:0000259" key="5">
    <source>
        <dbReference type="Pfam" id="PF05191"/>
    </source>
</evidence>
<dbReference type="Pfam" id="PF05191">
    <property type="entry name" value="ADK_lid"/>
    <property type="match status" value="1"/>
</dbReference>
<reference evidence="6" key="1">
    <citation type="submission" date="2014-06" db="EMBL/GenBank/DDBJ databases">
        <title>Gluconeogenic compartmentalization in Diplonema papillatum.</title>
        <authorList>
            <person name="Nara T."/>
        </authorList>
    </citation>
    <scope>NUCLEOTIDE SEQUENCE</scope>
    <source>
        <strain evidence="6">ATCC 50162</strain>
    </source>
</reference>
<keyword evidence="1 4" id="KW-0808">Transferase</keyword>
<dbReference type="FunFam" id="3.40.50.300:FF:000106">
    <property type="entry name" value="Adenylate kinase mitochondrial"/>
    <property type="match status" value="1"/>
</dbReference>
<evidence type="ECO:0000313" key="6">
    <source>
        <dbReference type="EMBL" id="BAQ25455.1"/>
    </source>
</evidence>
<proteinExistence type="inferred from homology"/>
<dbReference type="GO" id="GO:0004017">
    <property type="term" value="F:AMP kinase activity"/>
    <property type="evidence" value="ECO:0007669"/>
    <property type="project" value="InterPro"/>
</dbReference>
<organism evidence="6">
    <name type="scientific">Diplonema papillatum</name>
    <dbReference type="NCBI Taxonomy" id="91374"/>
    <lineage>
        <taxon>Eukaryota</taxon>
        <taxon>Discoba</taxon>
        <taxon>Euglenozoa</taxon>
        <taxon>Diplonemea</taxon>
        <taxon>Diplonemidae</taxon>
        <taxon>Diplonema</taxon>
    </lineage>
</organism>
<protein>
    <submittedName>
        <fullName evidence="6">Adenylate kinase</fullName>
    </submittedName>
</protein>
<evidence type="ECO:0000256" key="3">
    <source>
        <dbReference type="ARBA" id="ARBA00022777"/>
    </source>
</evidence>
<keyword evidence="3 4" id="KW-0418">Kinase</keyword>
<dbReference type="SUPFAM" id="SSF52540">
    <property type="entry name" value="P-loop containing nucleoside triphosphate hydrolases"/>
    <property type="match status" value="1"/>
</dbReference>
<dbReference type="InterPro" id="IPR006259">
    <property type="entry name" value="Adenyl_kin_sub"/>
</dbReference>
<dbReference type="NCBIfam" id="NF001381">
    <property type="entry name" value="PRK00279.1-3"/>
    <property type="match status" value="1"/>
</dbReference>
<evidence type="ECO:0000256" key="1">
    <source>
        <dbReference type="ARBA" id="ARBA00022679"/>
    </source>
</evidence>
<dbReference type="PROSITE" id="PS00113">
    <property type="entry name" value="ADENYLATE_KINASE"/>
    <property type="match status" value="1"/>
</dbReference>
<comment type="similarity">
    <text evidence="4">Belongs to the adenylate kinase family.</text>
</comment>
<dbReference type="CDD" id="cd01428">
    <property type="entry name" value="ADK"/>
    <property type="match status" value="1"/>
</dbReference>
<keyword evidence="2" id="KW-0547">Nucleotide-binding</keyword>
<dbReference type="InterPro" id="IPR027417">
    <property type="entry name" value="P-loop_NTPase"/>
</dbReference>
<accession>A0A0B6VRW1</accession>
<dbReference type="InterPro" id="IPR000850">
    <property type="entry name" value="Adenylat/UMP-CMP_kin"/>
</dbReference>
<dbReference type="PANTHER" id="PTHR23359">
    <property type="entry name" value="NUCLEOTIDE KINASE"/>
    <property type="match status" value="1"/>
</dbReference>
<dbReference type="AlphaFoldDB" id="A0A0B6VRW1"/>
<dbReference type="Gene3D" id="3.40.50.300">
    <property type="entry name" value="P-loop containing nucleotide triphosphate hydrolases"/>
    <property type="match status" value="1"/>
</dbReference>
<feature type="domain" description="Adenylate kinase active site lid" evidence="5">
    <location>
        <begin position="130"/>
        <end position="165"/>
    </location>
</feature>
<dbReference type="InterPro" id="IPR007862">
    <property type="entry name" value="Adenylate_kinase_lid-dom"/>
</dbReference>